<dbReference type="RefSeq" id="WP_285667711.1">
    <property type="nucleotide sequence ID" value="NZ_BSTX01000010.1"/>
</dbReference>
<gene>
    <name evidence="2" type="ORF">Afil01_69290</name>
</gene>
<protein>
    <recommendedName>
        <fullName evidence="1">DUF397 domain-containing protein</fullName>
    </recommendedName>
</protein>
<dbReference type="Pfam" id="PF04149">
    <property type="entry name" value="DUF397"/>
    <property type="match status" value="1"/>
</dbReference>
<proteinExistence type="predicted"/>
<dbReference type="Proteomes" id="UP001165079">
    <property type="component" value="Unassembled WGS sequence"/>
</dbReference>
<dbReference type="AlphaFoldDB" id="A0A9W6STL8"/>
<dbReference type="InterPro" id="IPR007278">
    <property type="entry name" value="DUF397"/>
</dbReference>
<evidence type="ECO:0000313" key="2">
    <source>
        <dbReference type="EMBL" id="GLZ82122.1"/>
    </source>
</evidence>
<keyword evidence="3" id="KW-1185">Reference proteome</keyword>
<comment type="caution">
    <text evidence="2">The sequence shown here is derived from an EMBL/GenBank/DDBJ whole genome shotgun (WGS) entry which is preliminary data.</text>
</comment>
<reference evidence="2" key="1">
    <citation type="submission" date="2023-03" db="EMBL/GenBank/DDBJ databases">
        <title>Actinorhabdospora filicis NBRC 111898.</title>
        <authorList>
            <person name="Ichikawa N."/>
            <person name="Sato H."/>
            <person name="Tonouchi N."/>
        </authorList>
    </citation>
    <scope>NUCLEOTIDE SEQUENCE</scope>
    <source>
        <strain evidence="2">NBRC 111898</strain>
    </source>
</reference>
<sequence>MNTGPAAWRRASRSNGTGANCVEAGIDALGRVGIRDSKDCAGHFGDYPALMVAPSDWQALLVTARTLNT</sequence>
<feature type="domain" description="DUF397" evidence="1">
    <location>
        <begin position="6"/>
        <end position="65"/>
    </location>
</feature>
<organism evidence="2 3">
    <name type="scientific">Actinorhabdospora filicis</name>
    <dbReference type="NCBI Taxonomy" id="1785913"/>
    <lineage>
        <taxon>Bacteria</taxon>
        <taxon>Bacillati</taxon>
        <taxon>Actinomycetota</taxon>
        <taxon>Actinomycetes</taxon>
        <taxon>Micromonosporales</taxon>
        <taxon>Micromonosporaceae</taxon>
        <taxon>Actinorhabdospora</taxon>
    </lineage>
</organism>
<evidence type="ECO:0000313" key="3">
    <source>
        <dbReference type="Proteomes" id="UP001165079"/>
    </source>
</evidence>
<accession>A0A9W6STL8</accession>
<name>A0A9W6STL8_9ACTN</name>
<dbReference type="EMBL" id="BSTX01000010">
    <property type="protein sequence ID" value="GLZ82122.1"/>
    <property type="molecule type" value="Genomic_DNA"/>
</dbReference>
<evidence type="ECO:0000259" key="1">
    <source>
        <dbReference type="Pfam" id="PF04149"/>
    </source>
</evidence>